<accession>B3S0Q0</accession>
<sequence>MDDLYKFLQLQPNDSSFKDVTENHNSGIISRKEDLLKEDIATFYDELLDALKASHEFEKSLRCKRKYMDYFLDNTGSNFCPGKDDPIFYDMLVTLEEVYSGCLKVAKIKRNIFDFTGCKQCTTDKKLEITVKSGAPPGTQFRFVNLGDQHHNRIPADIVFTLKEKPHDRFVRVNSDLHYVASIDLKTAVTGGSIAIKSIDGKDLQIKLTNIIEPKSVIVVPNQGMIRCDDKKRGDLVIRFDVTFPLMVDPISRMIINEALDDDNKS</sequence>
<dbReference type="PhylomeDB" id="B3S0Q0"/>
<gene>
    <name evidence="3" type="ORF">TRIADDRAFT_57131</name>
</gene>
<keyword evidence="4" id="KW-1185">Reference proteome</keyword>
<dbReference type="OrthoDB" id="550424at2759"/>
<dbReference type="Pfam" id="PF01556">
    <property type="entry name" value="DnaJ_C"/>
    <property type="match status" value="1"/>
</dbReference>
<dbReference type="FunFam" id="2.60.260.20:FF:000002">
    <property type="entry name" value="Dnaj homolog subfamily b member"/>
    <property type="match status" value="1"/>
</dbReference>
<dbReference type="OMA" id="RGPESMF"/>
<dbReference type="GO" id="GO:0000122">
    <property type="term" value="P:negative regulation of transcription by RNA polymerase II"/>
    <property type="evidence" value="ECO:0000318"/>
    <property type="project" value="GO_Central"/>
</dbReference>
<dbReference type="FunFam" id="2.60.260.20:FF:000013">
    <property type="entry name" value="DnaJ subfamily B member 11"/>
    <property type="match status" value="1"/>
</dbReference>
<dbReference type="PANTHER" id="PTHR24078">
    <property type="entry name" value="DNAJ HOMOLOG SUBFAMILY C MEMBER"/>
    <property type="match status" value="1"/>
</dbReference>
<dbReference type="eggNOG" id="KOG0714">
    <property type="taxonomic scope" value="Eukaryota"/>
</dbReference>
<dbReference type="PANTHER" id="PTHR24078:SF571">
    <property type="entry name" value="J DOMAIN-CONTAINING PROTEIN"/>
    <property type="match status" value="1"/>
</dbReference>
<feature type="domain" description="Chaperone DnaJ C-terminal" evidence="2">
    <location>
        <begin position="89"/>
        <end position="245"/>
    </location>
</feature>
<evidence type="ECO:0000259" key="2">
    <source>
        <dbReference type="Pfam" id="PF01556"/>
    </source>
</evidence>
<dbReference type="InParanoid" id="B3S0Q0"/>
<protein>
    <recommendedName>
        <fullName evidence="2">Chaperone DnaJ C-terminal domain-containing protein</fullName>
    </recommendedName>
</protein>
<dbReference type="GO" id="GO:0051082">
    <property type="term" value="F:unfolded protein binding"/>
    <property type="evidence" value="ECO:0000318"/>
    <property type="project" value="GO_Central"/>
</dbReference>
<dbReference type="GeneID" id="6754422"/>
<dbReference type="KEGG" id="tad:TRIADDRAFT_57131"/>
<dbReference type="GO" id="GO:0006457">
    <property type="term" value="P:protein folding"/>
    <property type="evidence" value="ECO:0007669"/>
    <property type="project" value="InterPro"/>
</dbReference>
<dbReference type="InterPro" id="IPR002939">
    <property type="entry name" value="DnaJ_C"/>
</dbReference>
<dbReference type="CTD" id="6754422"/>
<dbReference type="STRING" id="10228.B3S0Q0"/>
<evidence type="ECO:0000313" key="3">
    <source>
        <dbReference type="EMBL" id="EDV23683.1"/>
    </source>
</evidence>
<dbReference type="HOGENOM" id="CLU_1047070_0_0_1"/>
<dbReference type="GO" id="GO:0005829">
    <property type="term" value="C:cytosol"/>
    <property type="evidence" value="ECO:0000318"/>
    <property type="project" value="GO_Central"/>
</dbReference>
<organism evidence="3 4">
    <name type="scientific">Trichoplax adhaerens</name>
    <name type="common">Trichoplax reptans</name>
    <dbReference type="NCBI Taxonomy" id="10228"/>
    <lineage>
        <taxon>Eukaryota</taxon>
        <taxon>Metazoa</taxon>
        <taxon>Placozoa</taxon>
        <taxon>Uniplacotomia</taxon>
        <taxon>Trichoplacea</taxon>
        <taxon>Trichoplacidae</taxon>
        <taxon>Trichoplax</taxon>
    </lineage>
</organism>
<dbReference type="SUPFAM" id="SSF49493">
    <property type="entry name" value="HSP40/DnaJ peptide-binding domain"/>
    <property type="match status" value="2"/>
</dbReference>
<dbReference type="Proteomes" id="UP000009022">
    <property type="component" value="Unassembled WGS sequence"/>
</dbReference>
<reference evidence="3 4" key="1">
    <citation type="journal article" date="2008" name="Nature">
        <title>The Trichoplax genome and the nature of placozoans.</title>
        <authorList>
            <person name="Srivastava M."/>
            <person name="Begovic E."/>
            <person name="Chapman J."/>
            <person name="Putnam N.H."/>
            <person name="Hellsten U."/>
            <person name="Kawashima T."/>
            <person name="Kuo A."/>
            <person name="Mitros T."/>
            <person name="Salamov A."/>
            <person name="Carpenter M.L."/>
            <person name="Signorovitch A.Y."/>
            <person name="Moreno M.A."/>
            <person name="Kamm K."/>
            <person name="Grimwood J."/>
            <person name="Schmutz J."/>
            <person name="Shapiro H."/>
            <person name="Grigoriev I.V."/>
            <person name="Buss L.W."/>
            <person name="Schierwater B."/>
            <person name="Dellaporta S.L."/>
            <person name="Rokhsar D.S."/>
        </authorList>
    </citation>
    <scope>NUCLEOTIDE SEQUENCE [LARGE SCALE GENOMIC DNA]</scope>
    <source>
        <strain evidence="3 4">Grell-BS-1999</strain>
    </source>
</reference>
<dbReference type="RefSeq" id="XP_002113209.1">
    <property type="nucleotide sequence ID" value="XM_002113173.1"/>
</dbReference>
<name>B3S0Q0_TRIAD</name>
<dbReference type="InterPro" id="IPR051339">
    <property type="entry name" value="DnaJ_subfamily_B"/>
</dbReference>
<evidence type="ECO:0000313" key="4">
    <source>
        <dbReference type="Proteomes" id="UP000009022"/>
    </source>
</evidence>
<keyword evidence="1" id="KW-0143">Chaperone</keyword>
<dbReference type="InterPro" id="IPR008971">
    <property type="entry name" value="HSP40/DnaJ_pept-bd"/>
</dbReference>
<proteinExistence type="predicted"/>
<dbReference type="Gene3D" id="2.60.260.20">
    <property type="entry name" value="Urease metallochaperone UreE, N-terminal domain"/>
    <property type="match status" value="2"/>
</dbReference>
<dbReference type="EMBL" id="DS985246">
    <property type="protein sequence ID" value="EDV23683.1"/>
    <property type="molecule type" value="Genomic_DNA"/>
</dbReference>
<dbReference type="CDD" id="cd10747">
    <property type="entry name" value="DnaJ_C"/>
    <property type="match status" value="1"/>
</dbReference>
<evidence type="ECO:0000256" key="1">
    <source>
        <dbReference type="ARBA" id="ARBA00023186"/>
    </source>
</evidence>
<dbReference type="AlphaFoldDB" id="B3S0Q0"/>
<dbReference type="GO" id="GO:0051087">
    <property type="term" value="F:protein-folding chaperone binding"/>
    <property type="evidence" value="ECO:0000318"/>
    <property type="project" value="GO_Central"/>
</dbReference>